<proteinExistence type="predicted"/>
<dbReference type="AlphaFoldDB" id="A0A392UUL7"/>
<evidence type="ECO:0000313" key="3">
    <source>
        <dbReference type="Proteomes" id="UP000265520"/>
    </source>
</evidence>
<dbReference type="EMBL" id="LXQA010975175">
    <property type="protein sequence ID" value="MCI79507.1"/>
    <property type="molecule type" value="Genomic_DNA"/>
</dbReference>
<name>A0A392UUL7_9FABA</name>
<dbReference type="Proteomes" id="UP000265520">
    <property type="component" value="Unassembled WGS sequence"/>
</dbReference>
<evidence type="ECO:0000313" key="2">
    <source>
        <dbReference type="EMBL" id="MCI79507.1"/>
    </source>
</evidence>
<organism evidence="2 3">
    <name type="scientific">Trifolium medium</name>
    <dbReference type="NCBI Taxonomy" id="97028"/>
    <lineage>
        <taxon>Eukaryota</taxon>
        <taxon>Viridiplantae</taxon>
        <taxon>Streptophyta</taxon>
        <taxon>Embryophyta</taxon>
        <taxon>Tracheophyta</taxon>
        <taxon>Spermatophyta</taxon>
        <taxon>Magnoliopsida</taxon>
        <taxon>eudicotyledons</taxon>
        <taxon>Gunneridae</taxon>
        <taxon>Pentapetalae</taxon>
        <taxon>rosids</taxon>
        <taxon>fabids</taxon>
        <taxon>Fabales</taxon>
        <taxon>Fabaceae</taxon>
        <taxon>Papilionoideae</taxon>
        <taxon>50 kb inversion clade</taxon>
        <taxon>NPAAA clade</taxon>
        <taxon>Hologalegina</taxon>
        <taxon>IRL clade</taxon>
        <taxon>Trifolieae</taxon>
        <taxon>Trifolium</taxon>
    </lineage>
</organism>
<feature type="region of interest" description="Disordered" evidence="1">
    <location>
        <begin position="1"/>
        <end position="40"/>
    </location>
</feature>
<protein>
    <submittedName>
        <fullName evidence="2">Uncharacterized protein</fullName>
    </submittedName>
</protein>
<feature type="compositionally biased region" description="Low complexity" evidence="1">
    <location>
        <begin position="1"/>
        <end position="11"/>
    </location>
</feature>
<accession>A0A392UUL7</accession>
<keyword evidence="3" id="KW-1185">Reference proteome</keyword>
<feature type="non-terminal residue" evidence="2">
    <location>
        <position position="1"/>
    </location>
</feature>
<comment type="caution">
    <text evidence="2">The sequence shown here is derived from an EMBL/GenBank/DDBJ whole genome shotgun (WGS) entry which is preliminary data.</text>
</comment>
<reference evidence="2 3" key="1">
    <citation type="journal article" date="2018" name="Front. Plant Sci.">
        <title>Red Clover (Trifolium pratense) and Zigzag Clover (T. medium) - A Picture of Genomic Similarities and Differences.</title>
        <authorList>
            <person name="Dluhosova J."/>
            <person name="Istvanek J."/>
            <person name="Nedelnik J."/>
            <person name="Repkova J."/>
        </authorList>
    </citation>
    <scope>NUCLEOTIDE SEQUENCE [LARGE SCALE GENOMIC DNA]</scope>
    <source>
        <strain evidence="3">cv. 10/8</strain>
        <tissue evidence="2">Leaf</tissue>
    </source>
</reference>
<sequence>GGSTSGAAVGGADDEPETPFTVELEASPAMKPTTPPLEKG</sequence>
<evidence type="ECO:0000256" key="1">
    <source>
        <dbReference type="SAM" id="MobiDB-lite"/>
    </source>
</evidence>